<evidence type="ECO:0000313" key="2">
    <source>
        <dbReference type="Proteomes" id="UP000078428"/>
    </source>
</evidence>
<dbReference type="Proteomes" id="UP000078428">
    <property type="component" value="Unassembled WGS sequence"/>
</dbReference>
<evidence type="ECO:0000313" key="1">
    <source>
        <dbReference type="EMBL" id="OAN50350.1"/>
    </source>
</evidence>
<dbReference type="STRING" id="1285242.A6A04_02855"/>
<comment type="caution">
    <text evidence="1">The sequence shown here is derived from an EMBL/GenBank/DDBJ whole genome shotgun (WGS) entry which is preliminary data.</text>
</comment>
<organism evidence="1 2">
    <name type="scientific">Paramagnetospirillum marisnigri</name>
    <dbReference type="NCBI Taxonomy" id="1285242"/>
    <lineage>
        <taxon>Bacteria</taxon>
        <taxon>Pseudomonadati</taxon>
        <taxon>Pseudomonadota</taxon>
        <taxon>Alphaproteobacteria</taxon>
        <taxon>Rhodospirillales</taxon>
        <taxon>Magnetospirillaceae</taxon>
        <taxon>Paramagnetospirillum</taxon>
    </lineage>
</organism>
<dbReference type="EMBL" id="LWQT01000055">
    <property type="protein sequence ID" value="OAN50350.1"/>
    <property type="molecule type" value="Genomic_DNA"/>
</dbReference>
<reference evidence="1 2" key="1">
    <citation type="submission" date="2016-04" db="EMBL/GenBank/DDBJ databases">
        <title>Draft genome sequence of freshwater magnetotactic bacteria Magnetospirillum marisnigri SP-1 and Magnetospirillum moscoviense BB-1.</title>
        <authorList>
            <person name="Koziaeva V."/>
            <person name="Dziuba M.V."/>
            <person name="Ivanov T.M."/>
            <person name="Kuznetsov B."/>
            <person name="Grouzdev D.S."/>
        </authorList>
    </citation>
    <scope>NUCLEOTIDE SEQUENCE [LARGE SCALE GENOMIC DNA]</scope>
    <source>
        <strain evidence="1 2">SP-1</strain>
    </source>
</reference>
<gene>
    <name evidence="1" type="ORF">A6A04_02855</name>
</gene>
<dbReference type="AlphaFoldDB" id="A0A178MNJ7"/>
<keyword evidence="2" id="KW-1185">Reference proteome</keyword>
<protein>
    <submittedName>
        <fullName evidence="1">Uncharacterized protein</fullName>
    </submittedName>
</protein>
<dbReference type="OrthoDB" id="7206958at2"/>
<sequence>MRRLLLIPVLVVDGLDLGPVGDSLLLEPGTHLDKVIGPSGGTYTETVFLSGRGNRTLTVPAGAAP</sequence>
<accession>A0A178MNJ7</accession>
<name>A0A178MNJ7_9PROT</name>
<proteinExistence type="predicted"/>
<dbReference type="RefSeq" id="WP_068492835.1">
    <property type="nucleotide sequence ID" value="NZ_LWQT01000055.1"/>
</dbReference>